<accession>A0A2Z6QI00</accession>
<gene>
    <name evidence="2" type="ORF">RCL2_000222400</name>
    <name evidence="1" type="ORF">RclHR1_01660022</name>
</gene>
<evidence type="ECO:0000313" key="3">
    <source>
        <dbReference type="Proteomes" id="UP000247702"/>
    </source>
</evidence>
<dbReference type="InterPro" id="IPR032675">
    <property type="entry name" value="LRR_dom_sf"/>
</dbReference>
<dbReference type="AlphaFoldDB" id="A0A2Z6QI00"/>
<evidence type="ECO:0000313" key="2">
    <source>
        <dbReference type="EMBL" id="GES74757.1"/>
    </source>
</evidence>
<dbReference type="EMBL" id="BLAL01000012">
    <property type="protein sequence ID" value="GES74757.1"/>
    <property type="molecule type" value="Genomic_DNA"/>
</dbReference>
<protein>
    <recommendedName>
        <fullName evidence="4">F-box domain-containing protein</fullName>
    </recommendedName>
</protein>
<dbReference type="EMBL" id="BEXD01000735">
    <property type="protein sequence ID" value="GBB89803.1"/>
    <property type="molecule type" value="Genomic_DNA"/>
</dbReference>
<proteinExistence type="predicted"/>
<dbReference type="OrthoDB" id="2338656at2759"/>
<dbReference type="Proteomes" id="UP000247702">
    <property type="component" value="Unassembled WGS sequence"/>
</dbReference>
<evidence type="ECO:0008006" key="4">
    <source>
        <dbReference type="Google" id="ProtNLM"/>
    </source>
</evidence>
<sequence>MVKLNEDILYLIFEELKDNNNALYSCLLTNRTWCKITIPILWKNPWKFLKDMEREQMELLLNVIILHLTNESKNTLKSKCTELLRFLMNPYQKPLFDYISFCRHLDFINIDIIIMEFAAIESENILMREIINLFINRSRKFTHLYIPYKFNFQIHLIPEARNCLSEIEFFFCKTSINDDIVVGLAEICKSIKKLDFFINDENFGIIRLIEVQRNLINLNLKSHYLLNDNKPLVKNLENSLIKHANTIQYLRISKPYIKILTTFVNLKVLELDSDSDYTWNCLENLSIPFLQILRARSVPIKILTNLIENTSGYLIEIKIDHIYHNEVGNKKIIQVIYQNCPNLIYLKLVLRNNNILELENLLINCQYLNGLYILIGDIFDWDKLFEILTRLSPKSLFKFKFNYLVPKLNSLKSFFDNWKGRHSMYLQLNEMRDIEGLVIEKYKLEGIIKKFNNKILNDEFEWT</sequence>
<keyword evidence="3" id="KW-1185">Reference proteome</keyword>
<dbReference type="Proteomes" id="UP000615446">
    <property type="component" value="Unassembled WGS sequence"/>
</dbReference>
<dbReference type="Gene3D" id="3.80.10.10">
    <property type="entry name" value="Ribonuclease Inhibitor"/>
    <property type="match status" value="1"/>
</dbReference>
<reference evidence="1 3" key="1">
    <citation type="submission" date="2017-11" db="EMBL/GenBank/DDBJ databases">
        <title>The genome of Rhizophagus clarus HR1 reveals common genetic basis of auxotrophy among arbuscular mycorrhizal fungi.</title>
        <authorList>
            <person name="Kobayashi Y."/>
        </authorList>
    </citation>
    <scope>NUCLEOTIDE SEQUENCE [LARGE SCALE GENOMIC DNA]</scope>
    <source>
        <strain evidence="1 3">HR1</strain>
    </source>
</reference>
<name>A0A2Z6QI00_9GLOM</name>
<comment type="caution">
    <text evidence="1">The sequence shown here is derived from an EMBL/GenBank/DDBJ whole genome shotgun (WGS) entry which is preliminary data.</text>
</comment>
<organism evidence="1 3">
    <name type="scientific">Rhizophagus clarus</name>
    <dbReference type="NCBI Taxonomy" id="94130"/>
    <lineage>
        <taxon>Eukaryota</taxon>
        <taxon>Fungi</taxon>
        <taxon>Fungi incertae sedis</taxon>
        <taxon>Mucoromycota</taxon>
        <taxon>Glomeromycotina</taxon>
        <taxon>Glomeromycetes</taxon>
        <taxon>Glomerales</taxon>
        <taxon>Glomeraceae</taxon>
        <taxon>Rhizophagus</taxon>
    </lineage>
</organism>
<reference evidence="2" key="2">
    <citation type="submission" date="2019-10" db="EMBL/GenBank/DDBJ databases">
        <title>Conservation and host-specific expression of non-tandemly repeated heterogenous ribosome RNA gene in arbuscular mycorrhizal fungi.</title>
        <authorList>
            <person name="Maeda T."/>
            <person name="Kobayashi Y."/>
            <person name="Nakagawa T."/>
            <person name="Ezawa T."/>
            <person name="Yamaguchi K."/>
            <person name="Bino T."/>
            <person name="Nishimoto Y."/>
            <person name="Shigenobu S."/>
            <person name="Kawaguchi M."/>
        </authorList>
    </citation>
    <scope>NUCLEOTIDE SEQUENCE</scope>
    <source>
        <strain evidence="2">HR1</strain>
    </source>
</reference>
<evidence type="ECO:0000313" key="1">
    <source>
        <dbReference type="EMBL" id="GBB89803.1"/>
    </source>
</evidence>